<dbReference type="Proteomes" id="UP000754563">
    <property type="component" value="Unassembled WGS sequence"/>
</dbReference>
<dbReference type="AlphaFoldDB" id="A0A955RKJ3"/>
<accession>A0A955RKJ3</accession>
<reference evidence="1" key="1">
    <citation type="submission" date="2020-04" db="EMBL/GenBank/DDBJ databases">
        <authorList>
            <person name="Zhang T."/>
        </authorList>
    </citation>
    <scope>NUCLEOTIDE SEQUENCE</scope>
    <source>
        <strain evidence="1">HKST-UBA11</strain>
    </source>
</reference>
<dbReference type="EMBL" id="JAGQLH010000020">
    <property type="protein sequence ID" value="MCA9385438.1"/>
    <property type="molecule type" value="Genomic_DNA"/>
</dbReference>
<organism evidence="1 2">
    <name type="scientific">Candidatus Dojkabacteria bacterium</name>
    <dbReference type="NCBI Taxonomy" id="2099670"/>
    <lineage>
        <taxon>Bacteria</taxon>
        <taxon>Candidatus Dojkabacteria</taxon>
    </lineage>
</organism>
<evidence type="ECO:0000313" key="1">
    <source>
        <dbReference type="EMBL" id="MCA9385438.1"/>
    </source>
</evidence>
<comment type="caution">
    <text evidence="1">The sequence shown here is derived from an EMBL/GenBank/DDBJ whole genome shotgun (WGS) entry which is preliminary data.</text>
</comment>
<sequence length="199" mass="23904">MTKQNNSEYDWQYDALIGVHQTWFAFFSGYRLAVDELFNSLLKRRSIDILAYPFLFLIRHTIELGLKANIHLLANYSEQDYGVGKSIHKLKYLQDAMMKHFEYLSKTEPKDDTIYKGFHTENEKLSVLIDYFENIDLMSMSFRYPMDRQGNKSLLYQERINLLKIKDQFNEAVNILDRTRDVLEPLFEMIDEYRETYQY</sequence>
<gene>
    <name evidence="1" type="ORF">KC717_02195</name>
</gene>
<name>A0A955RKJ3_9BACT</name>
<evidence type="ECO:0000313" key="2">
    <source>
        <dbReference type="Proteomes" id="UP000754563"/>
    </source>
</evidence>
<proteinExistence type="predicted"/>
<reference evidence="1" key="2">
    <citation type="journal article" date="2021" name="Microbiome">
        <title>Successional dynamics and alternative stable states in a saline activated sludge microbial community over 9 years.</title>
        <authorList>
            <person name="Wang Y."/>
            <person name="Ye J."/>
            <person name="Ju F."/>
            <person name="Liu L."/>
            <person name="Boyd J.A."/>
            <person name="Deng Y."/>
            <person name="Parks D.H."/>
            <person name="Jiang X."/>
            <person name="Yin X."/>
            <person name="Woodcroft B.J."/>
            <person name="Tyson G.W."/>
            <person name="Hugenholtz P."/>
            <person name="Polz M.F."/>
            <person name="Zhang T."/>
        </authorList>
    </citation>
    <scope>NUCLEOTIDE SEQUENCE</scope>
    <source>
        <strain evidence="1">HKST-UBA11</strain>
    </source>
</reference>
<protein>
    <submittedName>
        <fullName evidence="1">Uncharacterized protein</fullName>
    </submittedName>
</protein>